<dbReference type="CDD" id="cd00446">
    <property type="entry name" value="GrpE"/>
    <property type="match status" value="1"/>
</dbReference>
<organism evidence="14 15">
    <name type="scientific">Cocleimonas flava</name>
    <dbReference type="NCBI Taxonomy" id="634765"/>
    <lineage>
        <taxon>Bacteria</taxon>
        <taxon>Pseudomonadati</taxon>
        <taxon>Pseudomonadota</taxon>
        <taxon>Gammaproteobacteria</taxon>
        <taxon>Thiotrichales</taxon>
        <taxon>Thiotrichaceae</taxon>
        <taxon>Cocleimonas</taxon>
    </lineage>
</organism>
<dbReference type="HAMAP" id="MF_01151">
    <property type="entry name" value="GrpE"/>
    <property type="match status" value="1"/>
</dbReference>
<dbReference type="PROSITE" id="PS01071">
    <property type="entry name" value="GRPE"/>
    <property type="match status" value="1"/>
</dbReference>
<dbReference type="Gene3D" id="2.30.22.10">
    <property type="entry name" value="Head domain of nucleotide exchange factor GrpE"/>
    <property type="match status" value="1"/>
</dbReference>
<keyword evidence="6 10" id="KW-0143">Chaperone</keyword>
<gene>
    <name evidence="10" type="primary">grpE</name>
    <name evidence="14" type="ORF">EV695_3599</name>
</gene>
<evidence type="ECO:0000256" key="11">
    <source>
        <dbReference type="RuleBase" id="RU000639"/>
    </source>
</evidence>
<keyword evidence="15" id="KW-1185">Reference proteome</keyword>
<dbReference type="InterPro" id="IPR013805">
    <property type="entry name" value="GrpE_CC"/>
</dbReference>
<dbReference type="PANTHER" id="PTHR21237:SF23">
    <property type="entry name" value="GRPE PROTEIN HOMOLOG, MITOCHONDRIAL"/>
    <property type="match status" value="1"/>
</dbReference>
<dbReference type="GO" id="GO:0051087">
    <property type="term" value="F:protein-folding chaperone binding"/>
    <property type="evidence" value="ECO:0007669"/>
    <property type="project" value="InterPro"/>
</dbReference>
<evidence type="ECO:0000256" key="8">
    <source>
        <dbReference type="ARBA" id="ARBA00072274"/>
    </source>
</evidence>
<evidence type="ECO:0000256" key="12">
    <source>
        <dbReference type="RuleBase" id="RU004478"/>
    </source>
</evidence>
<keyword evidence="4 10" id="KW-0963">Cytoplasm</keyword>
<dbReference type="FunFam" id="2.30.22.10:FF:000001">
    <property type="entry name" value="Protein GrpE"/>
    <property type="match status" value="1"/>
</dbReference>
<evidence type="ECO:0000256" key="10">
    <source>
        <dbReference type="HAMAP-Rule" id="MF_01151"/>
    </source>
</evidence>
<name>A0A4R1ESH7_9GAMM</name>
<dbReference type="AlphaFoldDB" id="A0A4R1ESH7"/>
<dbReference type="NCBIfam" id="NF010738">
    <property type="entry name" value="PRK14140.1"/>
    <property type="match status" value="1"/>
</dbReference>
<dbReference type="SUPFAM" id="SSF51064">
    <property type="entry name" value="Head domain of nucleotide exchange factor GrpE"/>
    <property type="match status" value="1"/>
</dbReference>
<evidence type="ECO:0000313" key="14">
    <source>
        <dbReference type="EMBL" id="TCJ82862.1"/>
    </source>
</evidence>
<evidence type="ECO:0000256" key="6">
    <source>
        <dbReference type="ARBA" id="ARBA00023186"/>
    </source>
</evidence>
<evidence type="ECO:0000256" key="7">
    <source>
        <dbReference type="ARBA" id="ARBA00053401"/>
    </source>
</evidence>
<evidence type="ECO:0000256" key="2">
    <source>
        <dbReference type="ARBA" id="ARBA00009054"/>
    </source>
</evidence>
<evidence type="ECO:0000256" key="4">
    <source>
        <dbReference type="ARBA" id="ARBA00022490"/>
    </source>
</evidence>
<comment type="subcellular location">
    <subcellularLocation>
        <location evidence="1 10">Cytoplasm</location>
    </subcellularLocation>
</comment>
<dbReference type="EMBL" id="SMFQ01000005">
    <property type="protein sequence ID" value="TCJ82862.1"/>
    <property type="molecule type" value="Genomic_DNA"/>
</dbReference>
<dbReference type="GO" id="GO:0006457">
    <property type="term" value="P:protein folding"/>
    <property type="evidence" value="ECO:0007669"/>
    <property type="project" value="InterPro"/>
</dbReference>
<comment type="function">
    <text evidence="7 10 11">Participates actively in the response to hyperosmotic and heat shock by preventing the aggregation of stress-denatured proteins, in association with DnaK and GrpE. It is the nucleotide exchange factor for DnaK and may function as a thermosensor. Unfolded proteins bind initially to DnaJ; upon interaction with the DnaJ-bound protein, DnaK hydrolyzes its bound ATP, resulting in the formation of a stable complex. GrpE releases ADP from DnaK; ATP binding to DnaK triggers the release of the substrate protein, thus completing the reaction cycle. Several rounds of ATP-dependent interactions between DnaJ, DnaK and GrpE are required for fully efficient folding.</text>
</comment>
<dbReference type="PRINTS" id="PR00773">
    <property type="entry name" value="GRPEPROTEIN"/>
</dbReference>
<dbReference type="GO" id="GO:0042803">
    <property type="term" value="F:protein homodimerization activity"/>
    <property type="evidence" value="ECO:0007669"/>
    <property type="project" value="InterPro"/>
</dbReference>
<dbReference type="GO" id="GO:0000774">
    <property type="term" value="F:adenyl-nucleotide exchange factor activity"/>
    <property type="evidence" value="ECO:0007669"/>
    <property type="project" value="InterPro"/>
</dbReference>
<dbReference type="PANTHER" id="PTHR21237">
    <property type="entry name" value="GRPE PROTEIN"/>
    <property type="match status" value="1"/>
</dbReference>
<dbReference type="GO" id="GO:0051082">
    <property type="term" value="F:unfolded protein binding"/>
    <property type="evidence" value="ECO:0007669"/>
    <property type="project" value="TreeGrafter"/>
</dbReference>
<keyword evidence="5 10" id="KW-0346">Stress response</keyword>
<dbReference type="InterPro" id="IPR009012">
    <property type="entry name" value="GrpE_head"/>
</dbReference>
<dbReference type="GO" id="GO:0005829">
    <property type="term" value="C:cytosol"/>
    <property type="evidence" value="ECO:0007669"/>
    <property type="project" value="TreeGrafter"/>
</dbReference>
<evidence type="ECO:0000313" key="15">
    <source>
        <dbReference type="Proteomes" id="UP000294887"/>
    </source>
</evidence>
<dbReference type="InterPro" id="IPR000740">
    <property type="entry name" value="GrpE"/>
</dbReference>
<feature type="compositionally biased region" description="Low complexity" evidence="13">
    <location>
        <begin position="1"/>
        <end position="31"/>
    </location>
</feature>
<protein>
    <recommendedName>
        <fullName evidence="8 10">Protein GrpE</fullName>
    </recommendedName>
    <alternativeName>
        <fullName evidence="9 10">HSP-70 cofactor</fullName>
    </alternativeName>
</protein>
<comment type="subunit">
    <text evidence="3 10">Homodimer.</text>
</comment>
<evidence type="ECO:0000256" key="13">
    <source>
        <dbReference type="SAM" id="MobiDB-lite"/>
    </source>
</evidence>
<dbReference type="Gene3D" id="3.90.20.20">
    <property type="match status" value="1"/>
</dbReference>
<feature type="region of interest" description="Disordered" evidence="13">
    <location>
        <begin position="1"/>
        <end position="51"/>
    </location>
</feature>
<dbReference type="Proteomes" id="UP000294887">
    <property type="component" value="Unassembled WGS sequence"/>
</dbReference>
<evidence type="ECO:0000256" key="3">
    <source>
        <dbReference type="ARBA" id="ARBA00011738"/>
    </source>
</evidence>
<evidence type="ECO:0000256" key="5">
    <source>
        <dbReference type="ARBA" id="ARBA00023016"/>
    </source>
</evidence>
<proteinExistence type="inferred from homology"/>
<evidence type="ECO:0000256" key="1">
    <source>
        <dbReference type="ARBA" id="ARBA00004496"/>
    </source>
</evidence>
<dbReference type="Pfam" id="PF01025">
    <property type="entry name" value="GrpE"/>
    <property type="match status" value="1"/>
</dbReference>
<reference evidence="14 15" key="1">
    <citation type="submission" date="2019-03" db="EMBL/GenBank/DDBJ databases">
        <title>Genomic Encyclopedia of Type Strains, Phase IV (KMG-IV): sequencing the most valuable type-strain genomes for metagenomic binning, comparative biology and taxonomic classification.</title>
        <authorList>
            <person name="Goeker M."/>
        </authorList>
    </citation>
    <scope>NUCLEOTIDE SEQUENCE [LARGE SCALE GENOMIC DNA]</scope>
    <source>
        <strain evidence="14 15">DSM 24830</strain>
    </source>
</reference>
<comment type="similarity">
    <text evidence="2 10 12">Belongs to the GrpE family.</text>
</comment>
<dbReference type="NCBIfam" id="NF010748">
    <property type="entry name" value="PRK14150.1"/>
    <property type="match status" value="1"/>
</dbReference>
<dbReference type="SUPFAM" id="SSF58014">
    <property type="entry name" value="Coiled-coil domain of nucleotide exchange factor GrpE"/>
    <property type="match status" value="1"/>
</dbReference>
<evidence type="ECO:0000256" key="9">
    <source>
        <dbReference type="ARBA" id="ARBA00076414"/>
    </source>
</evidence>
<dbReference type="OrthoDB" id="9789811at2"/>
<comment type="caution">
    <text evidence="14">The sequence shown here is derived from an EMBL/GenBank/DDBJ whole genome shotgun (WGS) entry which is preliminary data.</text>
</comment>
<dbReference type="NCBIfam" id="NF010737">
    <property type="entry name" value="PRK14139.1"/>
    <property type="match status" value="1"/>
</dbReference>
<dbReference type="RefSeq" id="WP_131907358.1">
    <property type="nucleotide sequence ID" value="NZ_BAAAFU010000007.1"/>
</dbReference>
<sequence>MSESENNSNPDNMENNVENNVDNSVNNDVNNQPEEASAEMPNGTEEVTIESLQQKLEEAEAKANENWDKALRIQAEMDNLRKRSEKQVEDAHKYAVKKFVEEILPVADSLEMGYAVEGEVEQIREGIGLTMNVLKAAMEKFNVVAIDPLGEKFNPDLHQAMAMQPSEEYENDHVSAVMQKGYTLNGRLVRPAMVMVAKN</sequence>
<accession>A0A4R1ESH7</accession>